<dbReference type="Proteomes" id="UP001064632">
    <property type="component" value="Chromosome"/>
</dbReference>
<gene>
    <name evidence="2" type="ORF">N4264_24615</name>
</gene>
<dbReference type="EMBL" id="CP104694">
    <property type="protein sequence ID" value="UXI67876.1"/>
    <property type="molecule type" value="Genomic_DNA"/>
</dbReference>
<evidence type="ECO:0000313" key="3">
    <source>
        <dbReference type="Proteomes" id="UP001064632"/>
    </source>
</evidence>
<evidence type="ECO:0000313" key="2">
    <source>
        <dbReference type="EMBL" id="UXI67876.1"/>
    </source>
</evidence>
<feature type="chain" id="PRO_5047273023" description="Big-1 domain-containing protein" evidence="1">
    <location>
        <begin position="19"/>
        <end position="778"/>
    </location>
</feature>
<reference evidence="2" key="1">
    <citation type="submission" date="2022-09" db="EMBL/GenBank/DDBJ databases">
        <title>Tahibacter sp. nov., isolated from a fresh water.</title>
        <authorList>
            <person name="Baek J.H."/>
            <person name="Lee J.K."/>
            <person name="Kim J.M."/>
            <person name="Jeon C.O."/>
        </authorList>
    </citation>
    <scope>NUCLEOTIDE SEQUENCE</scope>
    <source>
        <strain evidence="2">W38</strain>
    </source>
</reference>
<keyword evidence="3" id="KW-1185">Reference proteome</keyword>
<feature type="signal peptide" evidence="1">
    <location>
        <begin position="1"/>
        <end position="18"/>
    </location>
</feature>
<accession>A0ABY6BE61</accession>
<name>A0ABY6BE61_9GAMM</name>
<protein>
    <recommendedName>
        <fullName evidence="4">Big-1 domain-containing protein</fullName>
    </recommendedName>
</protein>
<proteinExistence type="predicted"/>
<dbReference type="RefSeq" id="WP_261694845.1">
    <property type="nucleotide sequence ID" value="NZ_CP104694.1"/>
</dbReference>
<sequence>MRAFKQCLALLPASIMLASCGGGGGSGSDGAFQPTPSGTLVATPSVIELPVNRDGVGPFFGSPYMGEVNVAWRRANGDLVSGTDVNVSIAPTTIASFSMLDDPTTPWIGQTKTPPTAEGNEFLTLMGSAPVHTTGGHATIFVHADDQTGTAMLTITAKDPASPTTISTTVPIRIVSGTPPLPASITITTSPGAVYLANSGGTSTNQLTVRVADGNGANIPNPGSGNGAVNNVQLEVLGQAGSGTITAVDASGASHTGNLIKTRTIQGIAGATFTAGSIQGAIVVRATSDAADNNVDNGITTPIAITKNIVVSDGKLYSVKLTIPTLAAIIANSVTNELDSCIDPQPPSECEGTYSLTVTAEAQDRQGNPALPGTLIRFGSIDSPVGEYDAGALAGQFLISGGDGNPQEGGNMFTAPTGRFRTAGGGAGPGDALLVFGKDVTGNADLESAVTIQTIINETTAATTSPFNLNNTTGTSVNYGSVLPYIMGRSMHGNIGATAQVDQHGAATVRLNYPITSLGRPVAIWAEGESIDPLTGTTRRATDVETLRYPGIADAAVTVSPNPILGNRPQQVTICVVDALEAPIQMLPVGFRFQLTGGTGTVDGNTSPGYLDSLTGPDGCAVANVVTQNVPASNDQTTGSGTVTFTVAGISRSVTIVVNVATLQVSPANVTVNNNPENATITIRALDDQGAGLPGVQINGSCTASGGAGASLTVTPTSGTTNSSGVLTVVATATGFGATTAGGAPGQGVCTFTTTSGLTGSVRFNGVACDDFSPPTCP</sequence>
<organism evidence="2 3">
    <name type="scientific">Tahibacter amnicola</name>
    <dbReference type="NCBI Taxonomy" id="2976241"/>
    <lineage>
        <taxon>Bacteria</taxon>
        <taxon>Pseudomonadati</taxon>
        <taxon>Pseudomonadota</taxon>
        <taxon>Gammaproteobacteria</taxon>
        <taxon>Lysobacterales</taxon>
        <taxon>Rhodanobacteraceae</taxon>
        <taxon>Tahibacter</taxon>
    </lineage>
</organism>
<dbReference type="PROSITE" id="PS51257">
    <property type="entry name" value="PROKAR_LIPOPROTEIN"/>
    <property type="match status" value="1"/>
</dbReference>
<evidence type="ECO:0008006" key="4">
    <source>
        <dbReference type="Google" id="ProtNLM"/>
    </source>
</evidence>
<evidence type="ECO:0000256" key="1">
    <source>
        <dbReference type="SAM" id="SignalP"/>
    </source>
</evidence>
<keyword evidence="1" id="KW-0732">Signal</keyword>